<dbReference type="OrthoDB" id="5620at2759"/>
<dbReference type="EMBL" id="QGNW01001118">
    <property type="protein sequence ID" value="RVW55335.1"/>
    <property type="molecule type" value="Genomic_DNA"/>
</dbReference>
<evidence type="ECO:0000256" key="4">
    <source>
        <dbReference type="ARBA" id="ARBA00022989"/>
    </source>
</evidence>
<evidence type="ECO:0000256" key="2">
    <source>
        <dbReference type="ARBA" id="ARBA00007590"/>
    </source>
</evidence>
<comment type="caution">
    <text evidence="7">The sequence shown here is derived from an EMBL/GenBank/DDBJ whole genome shotgun (WGS) entry which is preliminary data.</text>
</comment>
<evidence type="ECO:0000256" key="1">
    <source>
        <dbReference type="ARBA" id="ARBA00004370"/>
    </source>
</evidence>
<evidence type="ECO:0000313" key="8">
    <source>
        <dbReference type="Proteomes" id="UP000288805"/>
    </source>
</evidence>
<dbReference type="InterPro" id="IPR005349">
    <property type="entry name" value="TMEM14"/>
</dbReference>
<dbReference type="Proteomes" id="UP000288805">
    <property type="component" value="Unassembled WGS sequence"/>
</dbReference>
<sequence length="141" mass="15772">MRVLAKCLLVKSPINSATVWRVTVEGGEVHNYLCVKNSLTVEKQLWREPGALCIWSRISAMLDSLRSFYWKFEQLYLYIIEPSWLVDNLDSKVINGLSAALVGVMGSRFKKSGKLFPAGVVSLVSLVMTGGYLHGILRSLH</sequence>
<proteinExistence type="inferred from homology"/>
<dbReference type="PANTHER" id="PTHR12668:SF37">
    <property type="entry name" value="PROTEIN FATTY ACID EXPORT 2, CHLOROPLASTIC"/>
    <property type="match status" value="1"/>
</dbReference>
<evidence type="ECO:0000256" key="3">
    <source>
        <dbReference type="ARBA" id="ARBA00022692"/>
    </source>
</evidence>
<dbReference type="Gene3D" id="1.10.10.1740">
    <property type="entry name" value="Transmembrane protein 14-like"/>
    <property type="match status" value="1"/>
</dbReference>
<evidence type="ECO:0000313" key="7">
    <source>
        <dbReference type="EMBL" id="RVW55335.1"/>
    </source>
</evidence>
<comment type="subcellular location">
    <subcellularLocation>
        <location evidence="1">Membrane</location>
    </subcellularLocation>
</comment>
<protein>
    <submittedName>
        <fullName evidence="7">Protein fatty acid export 2, chloroplastic</fullName>
    </submittedName>
</protein>
<accession>A0A438F5R6</accession>
<keyword evidence="5 6" id="KW-0472">Membrane</keyword>
<keyword evidence="4 6" id="KW-1133">Transmembrane helix</keyword>
<name>A0A438F5R6_VITVI</name>
<organism evidence="7 8">
    <name type="scientific">Vitis vinifera</name>
    <name type="common">Grape</name>
    <dbReference type="NCBI Taxonomy" id="29760"/>
    <lineage>
        <taxon>Eukaryota</taxon>
        <taxon>Viridiplantae</taxon>
        <taxon>Streptophyta</taxon>
        <taxon>Embryophyta</taxon>
        <taxon>Tracheophyta</taxon>
        <taxon>Spermatophyta</taxon>
        <taxon>Magnoliopsida</taxon>
        <taxon>eudicotyledons</taxon>
        <taxon>Gunneridae</taxon>
        <taxon>Pentapetalae</taxon>
        <taxon>rosids</taxon>
        <taxon>Vitales</taxon>
        <taxon>Vitaceae</taxon>
        <taxon>Viteae</taxon>
        <taxon>Vitis</taxon>
    </lineage>
</organism>
<keyword evidence="3 6" id="KW-0812">Transmembrane</keyword>
<dbReference type="InterPro" id="IPR044890">
    <property type="entry name" value="TMEM14_sf"/>
</dbReference>
<comment type="similarity">
    <text evidence="2">Belongs to the TMEM14 family.</text>
</comment>
<evidence type="ECO:0000256" key="6">
    <source>
        <dbReference type="SAM" id="Phobius"/>
    </source>
</evidence>
<dbReference type="AlphaFoldDB" id="A0A438F5R6"/>
<reference evidence="7 8" key="1">
    <citation type="journal article" date="2018" name="PLoS Genet.">
        <title>Population sequencing reveals clonal diversity and ancestral inbreeding in the grapevine cultivar Chardonnay.</title>
        <authorList>
            <person name="Roach M.J."/>
            <person name="Johnson D.L."/>
            <person name="Bohlmann J."/>
            <person name="van Vuuren H.J."/>
            <person name="Jones S.J."/>
            <person name="Pretorius I.S."/>
            <person name="Schmidt S.A."/>
            <person name="Borneman A.R."/>
        </authorList>
    </citation>
    <scope>NUCLEOTIDE SEQUENCE [LARGE SCALE GENOMIC DNA]</scope>
    <source>
        <strain evidence="8">cv. Chardonnay</strain>
        <tissue evidence="7">Leaf</tissue>
    </source>
</reference>
<dbReference type="GO" id="GO:0016020">
    <property type="term" value="C:membrane"/>
    <property type="evidence" value="ECO:0007669"/>
    <property type="project" value="UniProtKB-SubCell"/>
</dbReference>
<gene>
    <name evidence="7" type="primary">FAX2_2</name>
    <name evidence="7" type="ORF">CK203_089070</name>
</gene>
<evidence type="ECO:0000256" key="5">
    <source>
        <dbReference type="ARBA" id="ARBA00023136"/>
    </source>
</evidence>
<dbReference type="PANTHER" id="PTHR12668">
    <property type="entry name" value="TRANSMEMBRANE PROTEIN 14, 15"/>
    <property type="match status" value="1"/>
</dbReference>
<dbReference type="Pfam" id="PF03647">
    <property type="entry name" value="Tmemb_14"/>
    <property type="match status" value="1"/>
</dbReference>
<feature type="transmembrane region" description="Helical" evidence="6">
    <location>
        <begin position="115"/>
        <end position="137"/>
    </location>
</feature>